<dbReference type="AlphaFoldDB" id="A0A0V0QAG7"/>
<dbReference type="SUPFAM" id="SSF51556">
    <property type="entry name" value="Metallo-dependent hydrolases"/>
    <property type="match status" value="1"/>
</dbReference>
<sequence>MEEEQKLQEYIQILDKKVYKQDFQNNYQYILPHEHLFQIIPTENKEFLYSTLTIQNIKTISKNPDNCLENLNISDTILQDNELKQFSKNIKLDENKKMLIIESTNNINGQSLQKLQQLQQSNQNLIDIVFGYTYVVDKNSLYQNEEKNLIMHSVENIIQSIKYQFQYGTENGLKPSFIGEICLNQIDLNDNVLQNMVCGYLQVSNQYNTPVYFNLQYNYQNYDKISQLLKQCGQQNYNNKVYILWNPYINFQFEKSANYNGEVQITKISTQLKEIKNLLDKGYKIGIDTVRYSDQQQELGYFLKQLLLINQDYCKQILISTGINYKSDLTLYGGNGISDCFYFKNILQELQVNEIQLKDMFYTNFQELFFWAKEKIKVEKVEMFKCNICKKEFEEGKIDKFKKFGKEFCSMKCLKAFLK</sequence>
<name>A0A0V0QAG7_PSEPJ</name>
<evidence type="ECO:0000313" key="1">
    <source>
        <dbReference type="EMBL" id="KRW99222.1"/>
    </source>
</evidence>
<dbReference type="InterPro" id="IPR032466">
    <property type="entry name" value="Metal_Hydrolase"/>
</dbReference>
<accession>A0A0V0QAG7</accession>
<evidence type="ECO:0000313" key="2">
    <source>
        <dbReference type="Proteomes" id="UP000054937"/>
    </source>
</evidence>
<protein>
    <recommendedName>
        <fullName evidence="3">Phosphotriesterase-related protein</fullName>
    </recommendedName>
</protein>
<gene>
    <name evidence="1" type="ORF">PPERSA_07465</name>
</gene>
<organism evidence="1 2">
    <name type="scientific">Pseudocohnilembus persalinus</name>
    <name type="common">Ciliate</name>
    <dbReference type="NCBI Taxonomy" id="266149"/>
    <lineage>
        <taxon>Eukaryota</taxon>
        <taxon>Sar</taxon>
        <taxon>Alveolata</taxon>
        <taxon>Ciliophora</taxon>
        <taxon>Intramacronucleata</taxon>
        <taxon>Oligohymenophorea</taxon>
        <taxon>Scuticociliatia</taxon>
        <taxon>Philasterida</taxon>
        <taxon>Pseudocohnilembidae</taxon>
        <taxon>Pseudocohnilembus</taxon>
    </lineage>
</organism>
<evidence type="ECO:0008006" key="3">
    <source>
        <dbReference type="Google" id="ProtNLM"/>
    </source>
</evidence>
<dbReference type="Gene3D" id="3.20.20.140">
    <property type="entry name" value="Metal-dependent hydrolases"/>
    <property type="match status" value="1"/>
</dbReference>
<reference evidence="1 2" key="1">
    <citation type="journal article" date="2015" name="Sci. Rep.">
        <title>Genome of the facultative scuticociliatosis pathogen Pseudocohnilembus persalinus provides insight into its virulence through horizontal gene transfer.</title>
        <authorList>
            <person name="Xiong J."/>
            <person name="Wang G."/>
            <person name="Cheng J."/>
            <person name="Tian M."/>
            <person name="Pan X."/>
            <person name="Warren A."/>
            <person name="Jiang C."/>
            <person name="Yuan D."/>
            <person name="Miao W."/>
        </authorList>
    </citation>
    <scope>NUCLEOTIDE SEQUENCE [LARGE SCALE GENOMIC DNA]</scope>
    <source>
        <strain evidence="1">36N120E</strain>
    </source>
</reference>
<comment type="caution">
    <text evidence="1">The sequence shown here is derived from an EMBL/GenBank/DDBJ whole genome shotgun (WGS) entry which is preliminary data.</text>
</comment>
<keyword evidence="2" id="KW-1185">Reference proteome</keyword>
<dbReference type="OMA" id="WINIMES"/>
<dbReference type="Proteomes" id="UP000054937">
    <property type="component" value="Unassembled WGS sequence"/>
</dbReference>
<dbReference type="InParanoid" id="A0A0V0QAG7"/>
<dbReference type="EMBL" id="LDAU01000220">
    <property type="protein sequence ID" value="KRW99222.1"/>
    <property type="molecule type" value="Genomic_DNA"/>
</dbReference>
<proteinExistence type="predicted"/>
<dbReference type="OrthoDB" id="285573at2759"/>